<dbReference type="AlphaFoldDB" id="A0A5N5WI64"/>
<feature type="compositionally biased region" description="Polar residues" evidence="1">
    <location>
        <begin position="218"/>
        <end position="229"/>
    </location>
</feature>
<sequence>MEILSQSINQNPLVDVRELLEQQLRRLPDVMQLELLTEILTISAEVDEKFAELVHTAWAQVCELNLWSLKYESLEQYQQFITYQDAVRPIIRRFKKSDRAKAASLNTIKQNWKQSVDQLIPKCLAPRSWSKHLLFLLATLSRKKRKEDAIQLLEESVSQRPLKSRQTHSLMASDVQRVLGDLSTSKADNTRSLYKHPTPHKVQTTESDSVFRSDPEVGSSSTNSPENFNSVSELGQTVSCGADLMQYGLNVYQNNELRGCSCSPICLPLMILMSVEIPTMTDQLVVGLLRWAQSVSWSSLCLLHLRRLASYKFGDLVNFWSRSEAVDKLEQLLLDALYLERDLSFNVMSCS</sequence>
<evidence type="ECO:0000313" key="3">
    <source>
        <dbReference type="Proteomes" id="UP000326565"/>
    </source>
</evidence>
<evidence type="ECO:0000256" key="1">
    <source>
        <dbReference type="SAM" id="MobiDB-lite"/>
    </source>
</evidence>
<dbReference type="Proteomes" id="UP000326565">
    <property type="component" value="Unassembled WGS sequence"/>
</dbReference>
<keyword evidence="3" id="KW-1185">Reference proteome</keyword>
<name>A0A5N5WI64_9EURO</name>
<organism evidence="2 3">
    <name type="scientific">Aspergillus leporis</name>
    <dbReference type="NCBI Taxonomy" id="41062"/>
    <lineage>
        <taxon>Eukaryota</taxon>
        <taxon>Fungi</taxon>
        <taxon>Dikarya</taxon>
        <taxon>Ascomycota</taxon>
        <taxon>Pezizomycotina</taxon>
        <taxon>Eurotiomycetes</taxon>
        <taxon>Eurotiomycetidae</taxon>
        <taxon>Eurotiales</taxon>
        <taxon>Aspergillaceae</taxon>
        <taxon>Aspergillus</taxon>
        <taxon>Aspergillus subgen. Circumdati</taxon>
    </lineage>
</organism>
<evidence type="ECO:0000313" key="2">
    <source>
        <dbReference type="EMBL" id="KAB8067074.1"/>
    </source>
</evidence>
<reference evidence="2 3" key="1">
    <citation type="submission" date="2019-04" db="EMBL/GenBank/DDBJ databases">
        <title>Friends and foes A comparative genomics study of 23 Aspergillus species from section Flavi.</title>
        <authorList>
            <consortium name="DOE Joint Genome Institute"/>
            <person name="Kjaerbolling I."/>
            <person name="Vesth T."/>
            <person name="Frisvad J.C."/>
            <person name="Nybo J.L."/>
            <person name="Theobald S."/>
            <person name="Kildgaard S."/>
            <person name="Isbrandt T."/>
            <person name="Kuo A."/>
            <person name="Sato A."/>
            <person name="Lyhne E.K."/>
            <person name="Kogle M.E."/>
            <person name="Wiebenga A."/>
            <person name="Kun R.S."/>
            <person name="Lubbers R.J."/>
            <person name="Makela M.R."/>
            <person name="Barry K."/>
            <person name="Chovatia M."/>
            <person name="Clum A."/>
            <person name="Daum C."/>
            <person name="Haridas S."/>
            <person name="He G."/>
            <person name="LaButti K."/>
            <person name="Lipzen A."/>
            <person name="Mondo S."/>
            <person name="Riley R."/>
            <person name="Salamov A."/>
            <person name="Simmons B.A."/>
            <person name="Magnuson J.K."/>
            <person name="Henrissat B."/>
            <person name="Mortensen U.H."/>
            <person name="Larsen T.O."/>
            <person name="Devries R.P."/>
            <person name="Grigoriev I.V."/>
            <person name="Machida M."/>
            <person name="Baker S.E."/>
            <person name="Andersen M.R."/>
        </authorList>
    </citation>
    <scope>NUCLEOTIDE SEQUENCE [LARGE SCALE GENOMIC DNA]</scope>
    <source>
        <strain evidence="2 3">CBS 151.66</strain>
    </source>
</reference>
<gene>
    <name evidence="2" type="ORF">BDV29DRAFT_196715</name>
</gene>
<protein>
    <submittedName>
        <fullName evidence="2">Uncharacterized protein</fullName>
    </submittedName>
</protein>
<proteinExistence type="predicted"/>
<dbReference type="OrthoDB" id="4505337at2759"/>
<dbReference type="EMBL" id="ML732592">
    <property type="protein sequence ID" value="KAB8067074.1"/>
    <property type="molecule type" value="Genomic_DNA"/>
</dbReference>
<accession>A0A5N5WI64</accession>
<feature type="region of interest" description="Disordered" evidence="1">
    <location>
        <begin position="188"/>
        <end position="229"/>
    </location>
</feature>